<accession>A0AA88I7H0</accession>
<keyword evidence="3" id="KW-1185">Reference proteome</keyword>
<gene>
    <name evidence="2" type="ORF">QYM36_003872</name>
</gene>
<evidence type="ECO:0000256" key="1">
    <source>
        <dbReference type="SAM" id="MobiDB-lite"/>
    </source>
</evidence>
<sequence length="97" mass="10621">MLLGISTPAYGVNYLKKDLDGQKFIQEDPAIDEVVLLPPDQASDEDEGNDDGTGAPTVNDVLGTIEVDFRPGSLEDEQFETSTTSAPKKKRMHQLQK</sequence>
<proteinExistence type="predicted"/>
<dbReference type="AlphaFoldDB" id="A0AA88I7H0"/>
<evidence type="ECO:0000313" key="3">
    <source>
        <dbReference type="Proteomes" id="UP001187531"/>
    </source>
</evidence>
<dbReference type="Proteomes" id="UP001187531">
    <property type="component" value="Unassembled WGS sequence"/>
</dbReference>
<organism evidence="2 3">
    <name type="scientific">Artemia franciscana</name>
    <name type="common">Brine shrimp</name>
    <name type="synonym">Artemia sanfranciscana</name>
    <dbReference type="NCBI Taxonomy" id="6661"/>
    <lineage>
        <taxon>Eukaryota</taxon>
        <taxon>Metazoa</taxon>
        <taxon>Ecdysozoa</taxon>
        <taxon>Arthropoda</taxon>
        <taxon>Crustacea</taxon>
        <taxon>Branchiopoda</taxon>
        <taxon>Anostraca</taxon>
        <taxon>Artemiidae</taxon>
        <taxon>Artemia</taxon>
    </lineage>
</organism>
<name>A0AA88I7H0_ARTSF</name>
<reference evidence="2" key="1">
    <citation type="submission" date="2023-07" db="EMBL/GenBank/DDBJ databases">
        <title>Chromosome-level genome assembly of Artemia franciscana.</title>
        <authorList>
            <person name="Jo E."/>
        </authorList>
    </citation>
    <scope>NUCLEOTIDE SEQUENCE</scope>
    <source>
        <tissue evidence="2">Whole body</tissue>
    </source>
</reference>
<dbReference type="EMBL" id="JAVRJZ010000006">
    <property type="protein sequence ID" value="KAK2721704.1"/>
    <property type="molecule type" value="Genomic_DNA"/>
</dbReference>
<feature type="compositionally biased region" description="Basic residues" evidence="1">
    <location>
        <begin position="87"/>
        <end position="97"/>
    </location>
</feature>
<feature type="region of interest" description="Disordered" evidence="1">
    <location>
        <begin position="39"/>
        <end position="97"/>
    </location>
</feature>
<evidence type="ECO:0000313" key="2">
    <source>
        <dbReference type="EMBL" id="KAK2721704.1"/>
    </source>
</evidence>
<comment type="caution">
    <text evidence="2">The sequence shown here is derived from an EMBL/GenBank/DDBJ whole genome shotgun (WGS) entry which is preliminary data.</text>
</comment>
<protein>
    <submittedName>
        <fullName evidence="2">Uncharacterized protein</fullName>
    </submittedName>
</protein>